<evidence type="ECO:0000256" key="1">
    <source>
        <dbReference type="ARBA" id="ARBA00022741"/>
    </source>
</evidence>
<dbReference type="PROSITE" id="PS51084">
    <property type="entry name" value="HIT_2"/>
    <property type="match status" value="1"/>
</dbReference>
<reference evidence="10" key="1">
    <citation type="submission" date="2021-06" db="EMBL/GenBank/DDBJ databases">
        <authorList>
            <consortium name="DOE Joint Genome Institute"/>
            <person name="Mondo S.J."/>
            <person name="Amses K.R."/>
            <person name="Simmons D.R."/>
            <person name="Longcore J.E."/>
            <person name="Seto K."/>
            <person name="Alves G.H."/>
            <person name="Bonds A.E."/>
            <person name="Quandt C.A."/>
            <person name="Davis W.J."/>
            <person name="Chang Y."/>
            <person name="Letcher P.M."/>
            <person name="Powell M.J."/>
            <person name="Kuo A."/>
            <person name="Labutti K."/>
            <person name="Pangilinan J."/>
            <person name="Andreopoulos W."/>
            <person name="Tritt A."/>
            <person name="Riley R."/>
            <person name="Hundley H."/>
            <person name="Johnson J."/>
            <person name="Lipzen A."/>
            <person name="Barry K."/>
            <person name="Berbee M.L."/>
            <person name="Buchler N.E."/>
            <person name="Grigoriev I.V."/>
            <person name="Spatafora J.W."/>
            <person name="Stajich J.E."/>
            <person name="James T.Y."/>
        </authorList>
    </citation>
    <scope>NUCLEOTIDE SEQUENCE</scope>
    <source>
        <strain evidence="10">AG</strain>
    </source>
</reference>
<keyword evidence="2" id="KW-0378">Hydrolase</keyword>
<dbReference type="Proteomes" id="UP001206595">
    <property type="component" value="Unassembled WGS sequence"/>
</dbReference>
<dbReference type="PROSITE" id="PS00892">
    <property type="entry name" value="HIT_1"/>
    <property type="match status" value="1"/>
</dbReference>
<evidence type="ECO:0000256" key="4">
    <source>
        <dbReference type="PIRSR" id="PIRSR601310-3"/>
    </source>
</evidence>
<feature type="binding site" evidence="5">
    <location>
        <begin position="91"/>
        <end position="94"/>
    </location>
    <ligand>
        <name>substrate</name>
    </ligand>
</feature>
<feature type="binding site" evidence="5">
    <location>
        <position position="100"/>
    </location>
    <ligand>
        <name>substrate</name>
    </ligand>
</feature>
<comment type="caution">
    <text evidence="10">The sequence shown here is derived from an EMBL/GenBank/DDBJ whole genome shotgun (WGS) entry which is preliminary data.</text>
</comment>
<dbReference type="PANTHER" id="PTHR46243:SF1">
    <property type="entry name" value="BIS(5'-ADENOSYL)-TRIPHOSPHATASE"/>
    <property type="match status" value="1"/>
</dbReference>
<evidence type="ECO:0000256" key="6">
    <source>
        <dbReference type="PIRSR" id="PIRSR639383-3"/>
    </source>
</evidence>
<dbReference type="Pfam" id="PF01230">
    <property type="entry name" value="HIT"/>
    <property type="match status" value="1"/>
</dbReference>
<dbReference type="InterPro" id="IPR011146">
    <property type="entry name" value="HIT-like"/>
</dbReference>
<dbReference type="SUPFAM" id="SSF54197">
    <property type="entry name" value="HIT-like"/>
    <property type="match status" value="1"/>
</dbReference>
<dbReference type="PRINTS" id="PR00332">
    <property type="entry name" value="HISTRIAD"/>
</dbReference>
<evidence type="ECO:0000256" key="2">
    <source>
        <dbReference type="ARBA" id="ARBA00022801"/>
    </source>
</evidence>
<evidence type="ECO:0000256" key="7">
    <source>
        <dbReference type="PROSITE-ProRule" id="PRU00464"/>
    </source>
</evidence>
<feature type="domain" description="HIT" evidence="9">
    <location>
        <begin position="4"/>
        <end position="111"/>
    </location>
</feature>
<feature type="region of interest" description="Disordered" evidence="8">
    <location>
        <begin position="121"/>
        <end position="159"/>
    </location>
</feature>
<feature type="site" description="Important for induction of apoptosis" evidence="6">
    <location>
        <position position="116"/>
    </location>
</feature>
<dbReference type="FunFam" id="3.30.428.10:FF:000011">
    <property type="entry name" value="Fragile histidine triad"/>
    <property type="match status" value="1"/>
</dbReference>
<dbReference type="InterPro" id="IPR036265">
    <property type="entry name" value="HIT-like_sf"/>
</dbReference>
<keyword evidence="11" id="KW-1185">Reference proteome</keyword>
<dbReference type="RefSeq" id="XP_051445418.1">
    <property type="nucleotide sequence ID" value="XM_051588333.1"/>
</dbReference>
<reference evidence="10" key="2">
    <citation type="journal article" date="2022" name="Proc. Natl. Acad. Sci. U.S.A.">
        <title>Diploid-dominant life cycles characterize the early evolution of Fungi.</title>
        <authorList>
            <person name="Amses K.R."/>
            <person name="Simmons D.R."/>
            <person name="Longcore J.E."/>
            <person name="Mondo S.J."/>
            <person name="Seto K."/>
            <person name="Jeronimo G.H."/>
            <person name="Bonds A.E."/>
            <person name="Quandt C.A."/>
            <person name="Davis W.J."/>
            <person name="Chang Y."/>
            <person name="Federici B.A."/>
            <person name="Kuo A."/>
            <person name="LaButti K."/>
            <person name="Pangilinan J."/>
            <person name="Andreopoulos W."/>
            <person name="Tritt A."/>
            <person name="Riley R."/>
            <person name="Hundley H."/>
            <person name="Johnson J."/>
            <person name="Lipzen A."/>
            <person name="Barry K."/>
            <person name="Lang B.F."/>
            <person name="Cuomo C.A."/>
            <person name="Buchler N.E."/>
            <person name="Grigoriev I.V."/>
            <person name="Spatafora J.W."/>
            <person name="Stajich J.E."/>
            <person name="James T.Y."/>
        </authorList>
    </citation>
    <scope>NUCLEOTIDE SEQUENCE</scope>
    <source>
        <strain evidence="10">AG</strain>
    </source>
</reference>
<dbReference type="GO" id="GO:0000166">
    <property type="term" value="F:nucleotide binding"/>
    <property type="evidence" value="ECO:0007669"/>
    <property type="project" value="UniProtKB-KW"/>
</dbReference>
<dbReference type="PANTHER" id="PTHR46243">
    <property type="entry name" value="BIS(5'-ADENOSYL)-TRIPHOSPHATASE"/>
    <property type="match status" value="1"/>
</dbReference>
<dbReference type="InterPro" id="IPR001310">
    <property type="entry name" value="Histidine_triad_HIT"/>
</dbReference>
<feature type="binding site" evidence="5">
    <location>
        <position position="10"/>
    </location>
    <ligand>
        <name>substrate</name>
    </ligand>
</feature>
<evidence type="ECO:0000256" key="3">
    <source>
        <dbReference type="PIRSR" id="PIRSR601310-1"/>
    </source>
</evidence>
<feature type="compositionally biased region" description="Basic and acidic residues" evidence="8">
    <location>
        <begin position="128"/>
        <end position="159"/>
    </location>
</feature>
<dbReference type="GO" id="GO:0016787">
    <property type="term" value="F:hydrolase activity"/>
    <property type="evidence" value="ECO:0007669"/>
    <property type="project" value="UniProtKB-KW"/>
</dbReference>
<dbReference type="InterPro" id="IPR039383">
    <property type="entry name" value="FHIT"/>
</dbReference>
<dbReference type="InterPro" id="IPR019808">
    <property type="entry name" value="Histidine_triad_CS"/>
</dbReference>
<evidence type="ECO:0000256" key="5">
    <source>
        <dbReference type="PIRSR" id="PIRSR639383-2"/>
    </source>
</evidence>
<feature type="active site" description="Tele-AMP-histidine intermediate" evidence="3">
    <location>
        <position position="98"/>
    </location>
</feature>
<dbReference type="Gene3D" id="3.30.428.10">
    <property type="entry name" value="HIT-like"/>
    <property type="match status" value="1"/>
</dbReference>
<dbReference type="AlphaFoldDB" id="A0AAD5EBZ2"/>
<sequence>MQKLYNFGPHKLCENQVFYKSKFCIGLVNLKPITPGHVMVIPRRIVPRFAEMTSDEATDMILSAQTIGKVIEKEFDATSLTMAMQDGPQAGQTVPHVHMHIIPRKAGDWANNDDIYDELDGKQAAGVKRVDNDERKPRSIDEMKEEAEKLRPFFNQHED</sequence>
<gene>
    <name evidence="10" type="ORF">K450DRAFT_236916</name>
</gene>
<dbReference type="GeneID" id="75913678"/>
<feature type="binding site" evidence="5">
    <location>
        <position position="29"/>
    </location>
    <ligand>
        <name>substrate</name>
    </ligand>
</feature>
<organism evidence="10 11">
    <name type="scientific">Umbelopsis ramanniana AG</name>
    <dbReference type="NCBI Taxonomy" id="1314678"/>
    <lineage>
        <taxon>Eukaryota</taxon>
        <taxon>Fungi</taxon>
        <taxon>Fungi incertae sedis</taxon>
        <taxon>Mucoromycota</taxon>
        <taxon>Mucoromycotina</taxon>
        <taxon>Umbelopsidomycetes</taxon>
        <taxon>Umbelopsidales</taxon>
        <taxon>Umbelopsidaceae</taxon>
        <taxon>Umbelopsis</taxon>
    </lineage>
</organism>
<accession>A0AAD5EBZ2</accession>
<dbReference type="InterPro" id="IPR051884">
    <property type="entry name" value="Bis(5'-adenosyl)-TPase_reg"/>
</dbReference>
<feature type="binding site" evidence="5">
    <location>
        <position position="85"/>
    </location>
    <ligand>
        <name>substrate</name>
    </ligand>
</feature>
<feature type="short sequence motif" description="Histidine triad motif" evidence="4 7">
    <location>
        <begin position="96"/>
        <end position="100"/>
    </location>
</feature>
<protein>
    <recommendedName>
        <fullName evidence="9">HIT domain-containing protein</fullName>
    </recommendedName>
</protein>
<evidence type="ECO:0000313" key="10">
    <source>
        <dbReference type="EMBL" id="KAI8580414.1"/>
    </source>
</evidence>
<name>A0AAD5EBZ2_UMBRA</name>
<dbReference type="CDD" id="cd01275">
    <property type="entry name" value="FHIT"/>
    <property type="match status" value="1"/>
</dbReference>
<evidence type="ECO:0000256" key="8">
    <source>
        <dbReference type="SAM" id="MobiDB-lite"/>
    </source>
</evidence>
<evidence type="ECO:0000259" key="9">
    <source>
        <dbReference type="PROSITE" id="PS51084"/>
    </source>
</evidence>
<keyword evidence="1" id="KW-0547">Nucleotide-binding</keyword>
<evidence type="ECO:0000313" key="11">
    <source>
        <dbReference type="Proteomes" id="UP001206595"/>
    </source>
</evidence>
<dbReference type="EMBL" id="MU620912">
    <property type="protein sequence ID" value="KAI8580414.1"/>
    <property type="molecule type" value="Genomic_DNA"/>
</dbReference>
<proteinExistence type="predicted"/>